<evidence type="ECO:0000313" key="2">
    <source>
        <dbReference type="EMBL" id="XCB28551.1"/>
    </source>
</evidence>
<feature type="transmembrane region" description="Helical" evidence="1">
    <location>
        <begin position="51"/>
        <end position="70"/>
    </location>
</feature>
<feature type="transmembrane region" description="Helical" evidence="1">
    <location>
        <begin position="154"/>
        <end position="177"/>
    </location>
</feature>
<feature type="transmembrane region" description="Helical" evidence="1">
    <location>
        <begin position="184"/>
        <end position="202"/>
    </location>
</feature>
<sequence>MSIAVELWVLPVIFRIPYTLLWIYISSCSTRWRSPLTQRNFDISSVAFKPLTLRILFVLLTVWYAVFSTIITVRSIHWPMVHDSPILLYMVFLSEHGMRLYRDIVEVQFPGAVLLYSFERHLFGAGDLAFRLFDLFGLATAFVSMFVIARRQKLWFAAVFGFAFFLLEHTGTWVSIMDLGQRDFFMACLLGVGVAFLLESVHRQQARLIFFFGLSVALASTIKPTSIVFLIVALPVIVALPKRHLPLRSYLGYLLAGFCAGMAFILAYLVYEKAVGAFLSLEWVMVPVYATTANESFLQMLPVLIEPSHVLPEVAMGSLLLVALQTSLRKNLGQQVLFLASLMGAASFFLQHKGFLYHRAPFHFFVFLWVGWVLVATMRQSTKSYKWLAFALLLFSAALYPRVSRPAIWSQWNEVALQSDLTALHASDAPGEVQCLDTTTGCVNVLLHMNLIMATGYINDTVFFLDRNDARVEQLRDEFLAQLKKSDPRIIVLSNEQWPTFDARGYDKLKFWPQFTNLLNQSYVLSIQRGGDPEHQRGYRIYLRRDTPGATPLTLNPVSLLDETDSTRSRSIFVLGGASKDGQE</sequence>
<dbReference type="KEGG" id="temp:RBB75_09560"/>
<proteinExistence type="predicted"/>
<gene>
    <name evidence="2" type="ORF">RBB75_09560</name>
</gene>
<feature type="transmembrane region" description="Helical" evidence="1">
    <location>
        <begin position="128"/>
        <end position="148"/>
    </location>
</feature>
<feature type="transmembrane region" description="Helical" evidence="1">
    <location>
        <begin position="250"/>
        <end position="271"/>
    </location>
</feature>
<protein>
    <recommendedName>
        <fullName evidence="3">Glycosyltransferase RgtA/B/C/D-like domain-containing protein</fullName>
    </recommendedName>
</protein>
<feature type="transmembrane region" description="Helical" evidence="1">
    <location>
        <begin position="385"/>
        <end position="403"/>
    </location>
</feature>
<keyword evidence="1" id="KW-0812">Transmembrane</keyword>
<organism evidence="2">
    <name type="scientific">Tunturiibacter empetritectus</name>
    <dbReference type="NCBI Taxonomy" id="3069691"/>
    <lineage>
        <taxon>Bacteria</taxon>
        <taxon>Pseudomonadati</taxon>
        <taxon>Acidobacteriota</taxon>
        <taxon>Terriglobia</taxon>
        <taxon>Terriglobales</taxon>
        <taxon>Acidobacteriaceae</taxon>
        <taxon>Tunturiibacter</taxon>
    </lineage>
</organism>
<reference evidence="2" key="2">
    <citation type="journal article" date="2024" name="Environ. Microbiol.">
        <title>Genome analysis and description of Tunturibacter gen. nov. expands the diversity of Terriglobia in tundra soils.</title>
        <authorList>
            <person name="Messyasz A."/>
            <person name="Mannisto M.K."/>
            <person name="Kerkhof L.J."/>
            <person name="Haggblom M.M."/>
        </authorList>
    </citation>
    <scope>NUCLEOTIDE SEQUENCE</scope>
    <source>
        <strain evidence="2">M8UP23</strain>
    </source>
</reference>
<dbReference type="AlphaFoldDB" id="A0AAU7ZHT5"/>
<evidence type="ECO:0000256" key="1">
    <source>
        <dbReference type="SAM" id="Phobius"/>
    </source>
</evidence>
<feature type="transmembrane region" description="Helical" evidence="1">
    <location>
        <begin position="332"/>
        <end position="350"/>
    </location>
</feature>
<feature type="transmembrane region" description="Helical" evidence="1">
    <location>
        <begin position="362"/>
        <end position="379"/>
    </location>
</feature>
<keyword evidence="1" id="KW-1133">Transmembrane helix</keyword>
<dbReference type="EMBL" id="CP132932">
    <property type="protein sequence ID" value="XCB28551.1"/>
    <property type="molecule type" value="Genomic_DNA"/>
</dbReference>
<evidence type="ECO:0008006" key="3">
    <source>
        <dbReference type="Google" id="ProtNLM"/>
    </source>
</evidence>
<accession>A0AAU7ZHT5</accession>
<dbReference type="RefSeq" id="WP_353070300.1">
    <property type="nucleotide sequence ID" value="NZ_CP132932.1"/>
</dbReference>
<reference evidence="2" key="1">
    <citation type="submission" date="2023-08" db="EMBL/GenBank/DDBJ databases">
        <authorList>
            <person name="Messyasz A."/>
            <person name="Mannisto M.K."/>
            <person name="Kerkhof L.J."/>
            <person name="Haggblom M."/>
        </authorList>
    </citation>
    <scope>NUCLEOTIDE SEQUENCE</scope>
    <source>
        <strain evidence="2">M8UP23</strain>
    </source>
</reference>
<name>A0AAU7ZHT5_9BACT</name>
<keyword evidence="1" id="KW-0472">Membrane</keyword>
<feature type="transmembrane region" description="Helical" evidence="1">
    <location>
        <begin position="12"/>
        <end position="30"/>
    </location>
</feature>
<feature type="transmembrane region" description="Helical" evidence="1">
    <location>
        <begin position="208"/>
        <end position="238"/>
    </location>
</feature>